<sequence>MSAQVNVPTNIKIKEEDVNRKLQIYGIVTAFQNGKVPSNEQIDIALNSFLKSKALASPSKKLSPEGQALVADFKSVVEQAKYLLLSKNEGNLLQDFIWQSQHISGGNAALPGAPVDKDTAKQHGNEALEGLRTLGTLIISNGQFRKLLKDATILIRDIAGDAASKAATKVKPSDEQLSQIDRPAAENTWHDTPDLSAGNLKTSLKNTVSKNSPLSKGDLQDAAGDASAAADPYDSRDPADAAQRMQQDQQYGTDSGVDAQAGAQVGIQSLKDQASENISEEDKEKVRRKKEEARARTKDYMAKKLPEERREQTIWRLKKMVVEIQGHPDYLQAINTLLNLAETYAGHANTIGQAGVGSVKGVHTDDSLKLAEHDLKTLIERFANGTSTDDLFESINMIYSDADKDPELKNWFKQVDAYIRKCLKQQGYIMEDRATDEWNELYDRGNFLLRDRYRNHTDRIVDETKFLADQFDQDPQNKRFGQSLQKLFTDLGNDENGKPTFKPHLIKDLTEVIIPAVFENIRYVPIPRIEYSDPMIDAVIENLVIESDNLMPNVLEVASDNYFRYGRKKIANKNANSIMLSVSGVQMDLRDVSYYVKRKQGFPSVTDLGVADIFLGGSGFSFKIKMSNAQKTDKQNFFKIDKVDVDVKNFNIKLKQSKHKLLFAVAKPIMLKVMRPAIQKALEKVIKDKAHELDGLCYQIKQEADRAMAAAKDDPAQAQNIYNRYVSAAQKQFMQGKQKTEAVAANTKVNMAMTQHDSIFPNIKLPGGISSKATEYKELARKGDKWESPIFKIGAASPSADIPSAPKITRKNHSVTSGGVRGPQNLGNTGSLTDATRDPGARMAGQTDGSAYDSGVSNGSAHNGSALNGSAHNGSALNGSAHNGSATNGSAYTNGGANGFGKQVDQAFTEKIDSPHTTLGSNNPVLTGNTEYAN</sequence>
<feature type="compositionally biased region" description="Low complexity" evidence="1">
    <location>
        <begin position="796"/>
        <end position="806"/>
    </location>
</feature>
<feature type="compositionally biased region" description="Basic and acidic residues" evidence="1">
    <location>
        <begin position="280"/>
        <end position="298"/>
    </location>
</feature>
<feature type="region of interest" description="Disordered" evidence="1">
    <location>
        <begin position="184"/>
        <end position="256"/>
    </location>
</feature>
<dbReference type="AlphaFoldDB" id="A0A3D8SQT4"/>
<feature type="compositionally biased region" description="Polar residues" evidence="1">
    <location>
        <begin position="825"/>
        <end position="834"/>
    </location>
</feature>
<feature type="compositionally biased region" description="Low complexity" evidence="1">
    <location>
        <begin position="240"/>
        <end position="250"/>
    </location>
</feature>
<feature type="compositionally biased region" description="Low complexity" evidence="1">
    <location>
        <begin position="221"/>
        <end position="232"/>
    </location>
</feature>
<dbReference type="OrthoDB" id="19394at2759"/>
<feature type="region of interest" description="Disordered" evidence="1">
    <location>
        <begin position="796"/>
        <end position="882"/>
    </location>
</feature>
<feature type="domain" description="HAM1-like C-terminal" evidence="2">
    <location>
        <begin position="645"/>
        <end position="803"/>
    </location>
</feature>
<dbReference type="InterPro" id="IPR045967">
    <property type="entry name" value="HAM1-like_N"/>
</dbReference>
<evidence type="ECO:0000313" key="5">
    <source>
        <dbReference type="Proteomes" id="UP000256645"/>
    </source>
</evidence>
<proteinExistence type="predicted"/>
<dbReference type="Pfam" id="PF19343">
    <property type="entry name" value="HAM1_N"/>
    <property type="match status" value="1"/>
</dbReference>
<dbReference type="Gene3D" id="3.15.10.10">
    <property type="entry name" value="Bactericidal permeability-increasing protein, domain 1"/>
    <property type="match status" value="1"/>
</dbReference>
<evidence type="ECO:0000259" key="3">
    <source>
        <dbReference type="Pfam" id="PF19343"/>
    </source>
</evidence>
<dbReference type="EMBL" id="PDLM01000001">
    <property type="protein sequence ID" value="RDW88680.1"/>
    <property type="molecule type" value="Genomic_DNA"/>
</dbReference>
<feature type="compositionally biased region" description="Polar residues" evidence="1">
    <location>
        <begin position="199"/>
        <end position="214"/>
    </location>
</feature>
<gene>
    <name evidence="4" type="ORF">BP6252_00712</name>
</gene>
<dbReference type="PANTHER" id="PTHR31138">
    <property type="entry name" value="CHROMOSOME 19, WHOLE GENOME SHOTGUN SEQUENCE"/>
    <property type="match status" value="1"/>
</dbReference>
<keyword evidence="5" id="KW-1185">Reference proteome</keyword>
<dbReference type="PANTHER" id="PTHR31138:SF1">
    <property type="entry name" value="PDZ DOMAIN-CONTAINING PROTEIN"/>
    <property type="match status" value="1"/>
</dbReference>
<dbReference type="InterPro" id="IPR027842">
    <property type="entry name" value="HAM1-like_C"/>
</dbReference>
<evidence type="ECO:0000256" key="1">
    <source>
        <dbReference type="SAM" id="MobiDB-lite"/>
    </source>
</evidence>
<feature type="compositionally biased region" description="Polar residues" evidence="1">
    <location>
        <begin position="855"/>
        <end position="882"/>
    </location>
</feature>
<organism evidence="4 5">
    <name type="scientific">Coleophoma cylindrospora</name>
    <dbReference type="NCBI Taxonomy" id="1849047"/>
    <lineage>
        <taxon>Eukaryota</taxon>
        <taxon>Fungi</taxon>
        <taxon>Dikarya</taxon>
        <taxon>Ascomycota</taxon>
        <taxon>Pezizomycotina</taxon>
        <taxon>Leotiomycetes</taxon>
        <taxon>Helotiales</taxon>
        <taxon>Dermateaceae</taxon>
        <taxon>Coleophoma</taxon>
    </lineage>
</organism>
<comment type="caution">
    <text evidence="4">The sequence shown here is derived from an EMBL/GenBank/DDBJ whole genome shotgun (WGS) entry which is preliminary data.</text>
</comment>
<protein>
    <submittedName>
        <fullName evidence="4">Uncharacterized protein</fullName>
    </submittedName>
</protein>
<dbReference type="Proteomes" id="UP000256645">
    <property type="component" value="Unassembled WGS sequence"/>
</dbReference>
<feature type="compositionally biased region" description="Polar residues" evidence="1">
    <location>
        <begin position="915"/>
        <end position="934"/>
    </location>
</feature>
<dbReference type="Pfam" id="PF14613">
    <property type="entry name" value="HAM1_C"/>
    <property type="match status" value="1"/>
</dbReference>
<accession>A0A3D8SQT4</accession>
<evidence type="ECO:0000313" key="4">
    <source>
        <dbReference type="EMBL" id="RDW88680.1"/>
    </source>
</evidence>
<reference evidence="4 5" key="1">
    <citation type="journal article" date="2018" name="IMA Fungus">
        <title>IMA Genome-F 9: Draft genome sequence of Annulohypoxylon stygium, Aspergillus mulundensis, Berkeleyomyces basicola (syn. Thielaviopsis basicola), Ceratocystis smalleyi, two Cercospora beticola strains, Coleophoma cylindrospora, Fusarium fracticaudum, Phialophora cf. hyalina, and Morchella septimelata.</title>
        <authorList>
            <person name="Wingfield B.D."/>
            <person name="Bills G.F."/>
            <person name="Dong Y."/>
            <person name="Huang W."/>
            <person name="Nel W.J."/>
            <person name="Swalarsk-Parry B.S."/>
            <person name="Vaghefi N."/>
            <person name="Wilken P.M."/>
            <person name="An Z."/>
            <person name="de Beer Z.W."/>
            <person name="De Vos L."/>
            <person name="Chen L."/>
            <person name="Duong T.A."/>
            <person name="Gao Y."/>
            <person name="Hammerbacher A."/>
            <person name="Kikkert J.R."/>
            <person name="Li Y."/>
            <person name="Li H."/>
            <person name="Li K."/>
            <person name="Li Q."/>
            <person name="Liu X."/>
            <person name="Ma X."/>
            <person name="Naidoo K."/>
            <person name="Pethybridge S.J."/>
            <person name="Sun J."/>
            <person name="Steenkamp E.T."/>
            <person name="van der Nest M.A."/>
            <person name="van Wyk S."/>
            <person name="Wingfield M.J."/>
            <person name="Xiong C."/>
            <person name="Yue Q."/>
            <person name="Zhang X."/>
        </authorList>
    </citation>
    <scope>NUCLEOTIDE SEQUENCE [LARGE SCALE GENOMIC DNA]</scope>
    <source>
        <strain evidence="4 5">BP6252</strain>
    </source>
</reference>
<feature type="domain" description="HAM1-like N-terminal" evidence="3">
    <location>
        <begin position="2"/>
        <end position="633"/>
    </location>
</feature>
<dbReference type="STRING" id="1849047.A0A3D8SQT4"/>
<name>A0A3D8SQT4_9HELO</name>
<evidence type="ECO:0000259" key="2">
    <source>
        <dbReference type="Pfam" id="PF14613"/>
    </source>
</evidence>
<feature type="region of interest" description="Disordered" evidence="1">
    <location>
        <begin position="912"/>
        <end position="934"/>
    </location>
</feature>
<feature type="region of interest" description="Disordered" evidence="1">
    <location>
        <begin position="269"/>
        <end position="298"/>
    </location>
</feature>